<keyword evidence="3" id="KW-1185">Reference proteome</keyword>
<dbReference type="AlphaFoldDB" id="A0A9P6XRI2"/>
<reference evidence="2 3" key="1">
    <citation type="journal article" date="2020" name="Microb. Genom.">
        <title>Genetic diversity of clinical and environmental Mucorales isolates obtained from an investigation of mucormycosis cases among solid organ transplant recipients.</title>
        <authorList>
            <person name="Nguyen M.H."/>
            <person name="Kaul D."/>
            <person name="Muto C."/>
            <person name="Cheng S.J."/>
            <person name="Richter R.A."/>
            <person name="Bruno V.M."/>
            <person name="Liu G."/>
            <person name="Beyhan S."/>
            <person name="Sundermann A.J."/>
            <person name="Mounaud S."/>
            <person name="Pasculle A.W."/>
            <person name="Nierman W.C."/>
            <person name="Driscoll E."/>
            <person name="Cumbie R."/>
            <person name="Clancy C.J."/>
            <person name="Dupont C.L."/>
        </authorList>
    </citation>
    <scope>NUCLEOTIDE SEQUENCE [LARGE SCALE GENOMIC DNA]</scope>
    <source>
        <strain evidence="2 3">GL24</strain>
    </source>
</reference>
<sequence>MRGHAQRQALGVDNLVAHDVGQRHFRGRNQVTRGITHGGLEQVVLELRQLAGAAQRIGVDQQRHVGLFIAVLAGMQVDHELGQRTVQARDRAAQHGEARAGQLGGAP</sequence>
<gene>
    <name evidence="2" type="ORF">G6F50_016979</name>
</gene>
<comment type="caution">
    <text evidence="2">The sequence shown here is derived from an EMBL/GenBank/DDBJ whole genome shotgun (WGS) entry which is preliminary data.</text>
</comment>
<protein>
    <submittedName>
        <fullName evidence="2">Uncharacterized protein</fullName>
    </submittedName>
</protein>
<organism evidence="2 3">
    <name type="scientific">Rhizopus delemar</name>
    <dbReference type="NCBI Taxonomy" id="936053"/>
    <lineage>
        <taxon>Eukaryota</taxon>
        <taxon>Fungi</taxon>
        <taxon>Fungi incertae sedis</taxon>
        <taxon>Mucoromycota</taxon>
        <taxon>Mucoromycotina</taxon>
        <taxon>Mucoromycetes</taxon>
        <taxon>Mucorales</taxon>
        <taxon>Mucorineae</taxon>
        <taxon>Rhizopodaceae</taxon>
        <taxon>Rhizopus</taxon>
    </lineage>
</organism>
<proteinExistence type="predicted"/>
<name>A0A9P6XRI2_9FUNG</name>
<dbReference type="Proteomes" id="UP000740926">
    <property type="component" value="Unassembled WGS sequence"/>
</dbReference>
<evidence type="ECO:0000313" key="2">
    <source>
        <dbReference type="EMBL" id="KAG1530964.1"/>
    </source>
</evidence>
<evidence type="ECO:0000313" key="3">
    <source>
        <dbReference type="Proteomes" id="UP000740926"/>
    </source>
</evidence>
<evidence type="ECO:0000256" key="1">
    <source>
        <dbReference type="SAM" id="MobiDB-lite"/>
    </source>
</evidence>
<dbReference type="EMBL" id="JAANIU010011548">
    <property type="protein sequence ID" value="KAG1530964.1"/>
    <property type="molecule type" value="Genomic_DNA"/>
</dbReference>
<feature type="region of interest" description="Disordered" evidence="1">
    <location>
        <begin position="86"/>
        <end position="107"/>
    </location>
</feature>
<accession>A0A9P6XRI2</accession>
<feature type="compositionally biased region" description="Basic and acidic residues" evidence="1">
    <location>
        <begin position="86"/>
        <end position="98"/>
    </location>
</feature>